<comment type="caution">
    <text evidence="2">The sequence shown here is derived from an EMBL/GenBank/DDBJ whole genome shotgun (WGS) entry which is preliminary data.</text>
</comment>
<feature type="domain" description="GSCFA" evidence="1">
    <location>
        <begin position="46"/>
        <end position="313"/>
    </location>
</feature>
<proteinExistence type="predicted"/>
<dbReference type="GO" id="GO:0016787">
    <property type="term" value="F:hydrolase activity"/>
    <property type="evidence" value="ECO:0007669"/>
    <property type="project" value="UniProtKB-KW"/>
</dbReference>
<dbReference type="EMBL" id="JBBUTG010000014">
    <property type="protein sequence ID" value="MEK8033178.1"/>
    <property type="molecule type" value="Genomic_DNA"/>
</dbReference>
<name>A0ABU9BXK7_9BURK</name>
<evidence type="ECO:0000313" key="3">
    <source>
        <dbReference type="Proteomes" id="UP001371218"/>
    </source>
</evidence>
<reference evidence="2 3" key="1">
    <citation type="submission" date="2024-04" db="EMBL/GenBank/DDBJ databases">
        <title>Novel species of the genus Ideonella isolated from streams.</title>
        <authorList>
            <person name="Lu H."/>
        </authorList>
    </citation>
    <scope>NUCLEOTIDE SEQUENCE [LARGE SCALE GENOMIC DNA]</scope>
    <source>
        <strain evidence="2 3">DXS29W</strain>
    </source>
</reference>
<organism evidence="2 3">
    <name type="scientific">Ideonella lacteola</name>
    <dbReference type="NCBI Taxonomy" id="2984193"/>
    <lineage>
        <taxon>Bacteria</taxon>
        <taxon>Pseudomonadati</taxon>
        <taxon>Pseudomonadota</taxon>
        <taxon>Betaproteobacteria</taxon>
        <taxon>Burkholderiales</taxon>
        <taxon>Sphaerotilaceae</taxon>
        <taxon>Ideonella</taxon>
    </lineage>
</organism>
<dbReference type="RefSeq" id="WP_341427594.1">
    <property type="nucleotide sequence ID" value="NZ_JBBUTG010000014.1"/>
</dbReference>
<dbReference type="InterPro" id="IPR014982">
    <property type="entry name" value="GSCFA"/>
</dbReference>
<evidence type="ECO:0000313" key="2">
    <source>
        <dbReference type="EMBL" id="MEK8033178.1"/>
    </source>
</evidence>
<accession>A0ABU9BXK7</accession>
<gene>
    <name evidence="2" type="ORF">AACH06_20355</name>
</gene>
<sequence>MSDHAHPYRQLPSKAYWKSAVADRAPEQPFEGLWAPRFPISATTRFSTSGSCFAQRISRWLRANGYSWVDTEPAPPGLTPEQVEAGGWGVFSFRTANIYTVAQLEQWISWALGDAVPPDEVWENDGRFFDPFRPTIPEQGYATAQEVLEARRHTLDCIRSALPQIDVFVFTLGLTEGWEHADGYAYPMCPGTVQGRFDPLRHRFVNYSSNEIARRLSATMDRLRQVRADMRFLLTVSPVPLTATASGEHVLTATTYSKSVLRAVAGELVAQRDDTDYFPSYELIAGFQSGGRYYESNLRSVRTTGVEFVMRHFAAGLGLQVTPAATRSNAAAPGAAVAAAAVDATDPDDAGEVSCEEAKLEAFALAPSTGTQNMVDHVHLCLLGDSHMTFLARALRRRGVPHIGNMIMRGSAWYKNLFHLDKDDLFVPLEDARSRRIWSGMLPFFQPGHPVAATERVVISNIGLHTHMAARPFAEWVEGTFTDGNVDTEKALAYYRRLNRERLRIVGEVKARGFRVIVLTDPPMQSRNAQMRPFLASIEAYEALACHVLNSLGCETYSVRELMNVNGFDGSEARFYRPEPDGRGGVDWIHGSEAWYDGVVAALLPAIGWTLPDALAA</sequence>
<dbReference type="Proteomes" id="UP001371218">
    <property type="component" value="Unassembled WGS sequence"/>
</dbReference>
<keyword evidence="2" id="KW-0378">Hydrolase</keyword>
<evidence type="ECO:0000259" key="1">
    <source>
        <dbReference type="Pfam" id="PF08885"/>
    </source>
</evidence>
<dbReference type="EC" id="3.1.-.-" evidence="2"/>
<protein>
    <submittedName>
        <fullName evidence="2">GSCFA domain-containing protein</fullName>
        <ecNumber evidence="2">3.1.-.-</ecNumber>
    </submittedName>
</protein>
<dbReference type="Pfam" id="PF08885">
    <property type="entry name" value="GSCFA"/>
    <property type="match status" value="1"/>
</dbReference>
<keyword evidence="3" id="KW-1185">Reference proteome</keyword>